<sequence>MALVIPSPWLTEECANTLSAKTPVLIVSQSSRNIILITAMIMSPNVALELKVADHSTEEAFVWTNHDTPRLAAYCSPTPSAEKGY</sequence>
<proteinExistence type="predicted"/>
<evidence type="ECO:0000313" key="1">
    <source>
        <dbReference type="EMBL" id="RVX66297.1"/>
    </source>
</evidence>
<dbReference type="Proteomes" id="UP000288859">
    <property type="component" value="Unassembled WGS sequence"/>
</dbReference>
<dbReference type="AlphaFoldDB" id="A0A438MRK8"/>
<comment type="caution">
    <text evidence="1">The sequence shown here is derived from an EMBL/GenBank/DDBJ whole genome shotgun (WGS) entry which is preliminary data.</text>
</comment>
<dbReference type="EMBL" id="NAJM01000064">
    <property type="protein sequence ID" value="RVX66297.1"/>
    <property type="molecule type" value="Genomic_DNA"/>
</dbReference>
<evidence type="ECO:0000313" key="2">
    <source>
        <dbReference type="Proteomes" id="UP000288859"/>
    </source>
</evidence>
<gene>
    <name evidence="1" type="ORF">B0A52_09728</name>
</gene>
<name>A0A438MRK8_EXOME</name>
<protein>
    <submittedName>
        <fullName evidence="1">Uncharacterized protein</fullName>
    </submittedName>
</protein>
<accession>A0A438MRK8</accession>
<reference evidence="1 2" key="1">
    <citation type="submission" date="2017-03" db="EMBL/GenBank/DDBJ databases">
        <title>Genomes of endolithic fungi from Antarctica.</title>
        <authorList>
            <person name="Coleine C."/>
            <person name="Masonjones S."/>
            <person name="Stajich J.E."/>
        </authorList>
    </citation>
    <scope>NUCLEOTIDE SEQUENCE [LARGE SCALE GENOMIC DNA]</scope>
    <source>
        <strain evidence="1 2">CCFEE 6314</strain>
    </source>
</reference>
<organism evidence="1 2">
    <name type="scientific">Exophiala mesophila</name>
    <name type="common">Black yeast-like fungus</name>
    <dbReference type="NCBI Taxonomy" id="212818"/>
    <lineage>
        <taxon>Eukaryota</taxon>
        <taxon>Fungi</taxon>
        <taxon>Dikarya</taxon>
        <taxon>Ascomycota</taxon>
        <taxon>Pezizomycotina</taxon>
        <taxon>Eurotiomycetes</taxon>
        <taxon>Chaetothyriomycetidae</taxon>
        <taxon>Chaetothyriales</taxon>
        <taxon>Herpotrichiellaceae</taxon>
        <taxon>Exophiala</taxon>
    </lineage>
</organism>